<keyword evidence="3" id="KW-0479">Metal-binding</keyword>
<dbReference type="PANTHER" id="PTHR23131:SF3">
    <property type="entry name" value="ATROCHRYSONE CARBOXYL ACP THIOESTERASE"/>
    <property type="match status" value="1"/>
</dbReference>
<reference evidence="7 8" key="1">
    <citation type="submission" date="2023-01" db="EMBL/GenBank/DDBJ databases">
        <title>Analysis of 21 Apiospora genomes using comparative genomics revels a genus with tremendous synthesis potential of carbohydrate active enzymes and secondary metabolites.</title>
        <authorList>
            <person name="Sorensen T."/>
        </authorList>
    </citation>
    <scope>NUCLEOTIDE SEQUENCE [LARGE SCALE GENOMIC DNA]</scope>
    <source>
        <strain evidence="7 8">CBS 135458</strain>
    </source>
</reference>
<organism evidence="7 8">
    <name type="scientific">Apiospora phragmitis</name>
    <dbReference type="NCBI Taxonomy" id="2905665"/>
    <lineage>
        <taxon>Eukaryota</taxon>
        <taxon>Fungi</taxon>
        <taxon>Dikarya</taxon>
        <taxon>Ascomycota</taxon>
        <taxon>Pezizomycotina</taxon>
        <taxon>Sordariomycetes</taxon>
        <taxon>Xylariomycetidae</taxon>
        <taxon>Amphisphaeriales</taxon>
        <taxon>Apiosporaceae</taxon>
        <taxon>Apiospora</taxon>
    </lineage>
</organism>
<dbReference type="Pfam" id="PF00753">
    <property type="entry name" value="Lactamase_B"/>
    <property type="match status" value="1"/>
</dbReference>
<dbReference type="InterPro" id="IPR001279">
    <property type="entry name" value="Metallo-B-lactamas"/>
</dbReference>
<dbReference type="CDD" id="cd07722">
    <property type="entry name" value="LACTB2-like_MBL-fold"/>
    <property type="match status" value="1"/>
</dbReference>
<dbReference type="InterPro" id="IPR036388">
    <property type="entry name" value="WH-like_DNA-bd_sf"/>
</dbReference>
<keyword evidence="8" id="KW-1185">Reference proteome</keyword>
<keyword evidence="4" id="KW-0378">Hydrolase</keyword>
<gene>
    <name evidence="7" type="ORF">PG994_012474</name>
</gene>
<evidence type="ECO:0000256" key="1">
    <source>
        <dbReference type="ARBA" id="ARBA00001947"/>
    </source>
</evidence>
<name>A0ABR1TVR1_9PEZI</name>
<keyword evidence="5" id="KW-0862">Zinc</keyword>
<dbReference type="EMBL" id="JAQQWL010000011">
    <property type="protein sequence ID" value="KAK8050744.1"/>
    <property type="molecule type" value="Genomic_DNA"/>
</dbReference>
<evidence type="ECO:0000259" key="6">
    <source>
        <dbReference type="SMART" id="SM00849"/>
    </source>
</evidence>
<comment type="similarity">
    <text evidence="2">Belongs to the metallo-beta-lactamase superfamily.</text>
</comment>
<sequence>MAAKVVVATQTKELKGGYKQINKALNICAFEDYLQAQTSRLPEIADVEQITPRVLRVLGQNAGKFTLQGTNTYIVGTGARRLIIDTAQGIPEWAEILSSTLEEKETGLSHVLLTHWHGDHTGGLPDLLRLYPDLKSAIYKHTPNSSQKPIVDGQVFKVEGATVRAVHAPGHSNDHMCFILEEENAMFTGDNVLGHGTAAVEQLSTWMDSLRTMESHGCRVGYPAHGLPILDLPRKIALELASKARREAKVVAALAKIQKRVPGGPRHPEASVTVKQLVTEMHGDELDPQVRTMAVEPLMEEVLRKLAEDGKVAFQLQRGERRWYAISP</sequence>
<evidence type="ECO:0000256" key="4">
    <source>
        <dbReference type="ARBA" id="ARBA00022801"/>
    </source>
</evidence>
<dbReference type="PANTHER" id="PTHR23131">
    <property type="entry name" value="ENDORIBONUCLEASE LACTB2"/>
    <property type="match status" value="1"/>
</dbReference>
<dbReference type="GeneID" id="92096946"/>
<comment type="cofactor">
    <cofactor evidence="1">
        <name>Zn(2+)</name>
        <dbReference type="ChEBI" id="CHEBI:29105"/>
    </cofactor>
</comment>
<dbReference type="RefSeq" id="XP_066712993.1">
    <property type="nucleotide sequence ID" value="XM_066863883.1"/>
</dbReference>
<accession>A0ABR1TVR1</accession>
<evidence type="ECO:0000256" key="2">
    <source>
        <dbReference type="ARBA" id="ARBA00007749"/>
    </source>
</evidence>
<evidence type="ECO:0000313" key="7">
    <source>
        <dbReference type="EMBL" id="KAK8050744.1"/>
    </source>
</evidence>
<proteinExistence type="inferred from homology"/>
<dbReference type="SMART" id="SM00849">
    <property type="entry name" value="Lactamase_B"/>
    <property type="match status" value="1"/>
</dbReference>
<dbReference type="SUPFAM" id="SSF56281">
    <property type="entry name" value="Metallo-hydrolase/oxidoreductase"/>
    <property type="match status" value="1"/>
</dbReference>
<dbReference type="Proteomes" id="UP001480595">
    <property type="component" value="Unassembled WGS sequence"/>
</dbReference>
<evidence type="ECO:0000256" key="5">
    <source>
        <dbReference type="ARBA" id="ARBA00022833"/>
    </source>
</evidence>
<comment type="caution">
    <text evidence="7">The sequence shown here is derived from an EMBL/GenBank/DDBJ whole genome shotgun (WGS) entry which is preliminary data.</text>
</comment>
<evidence type="ECO:0000256" key="3">
    <source>
        <dbReference type="ARBA" id="ARBA00022723"/>
    </source>
</evidence>
<dbReference type="InterPro" id="IPR050662">
    <property type="entry name" value="Sec-metab_biosynth-thioest"/>
</dbReference>
<dbReference type="Gene3D" id="1.10.10.10">
    <property type="entry name" value="Winged helix-like DNA-binding domain superfamily/Winged helix DNA-binding domain"/>
    <property type="match status" value="1"/>
</dbReference>
<dbReference type="InterPro" id="IPR047921">
    <property type="entry name" value="LACTB2-like_MBL-fold"/>
</dbReference>
<dbReference type="InterPro" id="IPR036866">
    <property type="entry name" value="RibonucZ/Hydroxyglut_hydro"/>
</dbReference>
<feature type="domain" description="Metallo-beta-lactamase" evidence="6">
    <location>
        <begin position="69"/>
        <end position="225"/>
    </location>
</feature>
<protein>
    <recommendedName>
        <fullName evidence="6">Metallo-beta-lactamase domain-containing protein</fullName>
    </recommendedName>
</protein>
<evidence type="ECO:0000313" key="8">
    <source>
        <dbReference type="Proteomes" id="UP001480595"/>
    </source>
</evidence>
<dbReference type="Gene3D" id="3.60.15.10">
    <property type="entry name" value="Ribonuclease Z/Hydroxyacylglutathione hydrolase-like"/>
    <property type="match status" value="1"/>
</dbReference>